<accession>A0A433J6M7</accession>
<dbReference type="InterPro" id="IPR051541">
    <property type="entry name" value="PTS_SugarTrans_NitroReg"/>
</dbReference>
<dbReference type="OrthoDB" id="95460at2"/>
<dbReference type="PANTHER" id="PTHR47738:SF1">
    <property type="entry name" value="NITROGEN REGULATORY PROTEIN"/>
    <property type="match status" value="1"/>
</dbReference>
<feature type="domain" description="PTS EIIA type-2" evidence="2">
    <location>
        <begin position="1"/>
        <end position="152"/>
    </location>
</feature>
<name>A0A433J6M7_9PROT</name>
<reference evidence="3 4" key="1">
    <citation type="submission" date="2018-12" db="EMBL/GenBank/DDBJ databases">
        <authorList>
            <person name="Yang Y."/>
        </authorList>
    </citation>
    <scope>NUCLEOTIDE SEQUENCE [LARGE SCALE GENOMIC DNA]</scope>
    <source>
        <strain evidence="3 4">GSF71</strain>
    </source>
</reference>
<dbReference type="InterPro" id="IPR016152">
    <property type="entry name" value="PTrfase/Anion_transptr"/>
</dbReference>
<dbReference type="PANTHER" id="PTHR47738">
    <property type="entry name" value="PTS SYSTEM FRUCTOSE-LIKE EIIA COMPONENT-RELATED"/>
    <property type="match status" value="1"/>
</dbReference>
<feature type="compositionally biased region" description="Basic residues" evidence="1">
    <location>
        <begin position="204"/>
        <end position="226"/>
    </location>
</feature>
<dbReference type="SUPFAM" id="SSF55804">
    <property type="entry name" value="Phoshotransferase/anion transport protein"/>
    <property type="match status" value="1"/>
</dbReference>
<dbReference type="GO" id="GO:0030295">
    <property type="term" value="F:protein kinase activator activity"/>
    <property type="evidence" value="ECO:0007669"/>
    <property type="project" value="TreeGrafter"/>
</dbReference>
<dbReference type="Pfam" id="PF00359">
    <property type="entry name" value="PTS_EIIA_2"/>
    <property type="match status" value="1"/>
</dbReference>
<evidence type="ECO:0000259" key="2">
    <source>
        <dbReference type="PROSITE" id="PS51094"/>
    </source>
</evidence>
<feature type="compositionally biased region" description="Basic residues" evidence="1">
    <location>
        <begin position="167"/>
        <end position="186"/>
    </location>
</feature>
<gene>
    <name evidence="3" type="ORF">EJ913_18180</name>
</gene>
<feature type="region of interest" description="Disordered" evidence="1">
    <location>
        <begin position="152"/>
        <end position="256"/>
    </location>
</feature>
<keyword evidence="4" id="KW-1185">Reference proteome</keyword>
<evidence type="ECO:0000256" key="1">
    <source>
        <dbReference type="SAM" id="MobiDB-lite"/>
    </source>
</evidence>
<sequence length="256" mass="27738">MRRAGPLPTSHPRAGRHRTARRGQAASSGRTGASGRRCNGFAARKHSGENPRQGSVGLQRNRRGVAIPHARLAALDQSLGIFTRLEHALDFDAIDDKPVDLVFLLLVPLTATHEHLQALACVSRSLRDPTLLAELRRARMHRPSIWHLRGATAATHRLGGGGAAGHSGRRRPRRAGLAHRRQRRGARAADAGPRAGAGEGGGPHPRRRLWAGRRRAGLPGHRRGVVRRGGGDGAGRRAGGERLWPLRSPDRQCRAR</sequence>
<evidence type="ECO:0000313" key="4">
    <source>
        <dbReference type="Proteomes" id="UP000280346"/>
    </source>
</evidence>
<feature type="region of interest" description="Disordered" evidence="1">
    <location>
        <begin position="1"/>
        <end position="58"/>
    </location>
</feature>
<evidence type="ECO:0000313" key="3">
    <source>
        <dbReference type="EMBL" id="RUQ68543.1"/>
    </source>
</evidence>
<dbReference type="AlphaFoldDB" id="A0A433J6M7"/>
<dbReference type="PROSITE" id="PS51094">
    <property type="entry name" value="PTS_EIIA_TYPE_2"/>
    <property type="match status" value="1"/>
</dbReference>
<proteinExistence type="predicted"/>
<organism evidence="3 4">
    <name type="scientific">Azospirillum doebereinerae</name>
    <dbReference type="NCBI Taxonomy" id="92933"/>
    <lineage>
        <taxon>Bacteria</taxon>
        <taxon>Pseudomonadati</taxon>
        <taxon>Pseudomonadota</taxon>
        <taxon>Alphaproteobacteria</taxon>
        <taxon>Rhodospirillales</taxon>
        <taxon>Azospirillaceae</taxon>
        <taxon>Azospirillum</taxon>
    </lineage>
</organism>
<protein>
    <recommendedName>
        <fullName evidence="2">PTS EIIA type-2 domain-containing protein</fullName>
    </recommendedName>
</protein>
<dbReference type="Proteomes" id="UP000280346">
    <property type="component" value="Unassembled WGS sequence"/>
</dbReference>
<dbReference type="EMBL" id="RZIJ01000014">
    <property type="protein sequence ID" value="RUQ68543.1"/>
    <property type="molecule type" value="Genomic_DNA"/>
</dbReference>
<dbReference type="Gene3D" id="3.40.930.10">
    <property type="entry name" value="Mannitol-specific EII, Chain A"/>
    <property type="match status" value="1"/>
</dbReference>
<comment type="caution">
    <text evidence="3">The sequence shown here is derived from an EMBL/GenBank/DDBJ whole genome shotgun (WGS) entry which is preliminary data.</text>
</comment>
<dbReference type="InterPro" id="IPR002178">
    <property type="entry name" value="PTS_EIIA_type-2_dom"/>
</dbReference>